<evidence type="ECO:0000256" key="4">
    <source>
        <dbReference type="ARBA" id="ARBA00023002"/>
    </source>
</evidence>
<dbReference type="PRINTS" id="PR00420">
    <property type="entry name" value="RNGMNOXGNASE"/>
</dbReference>
<keyword evidence="3" id="KW-0274">FAD</keyword>
<keyword evidence="4" id="KW-0560">Oxidoreductase</keyword>
<dbReference type="Gene3D" id="3.50.50.60">
    <property type="entry name" value="FAD/NAD(P)-binding domain"/>
    <property type="match status" value="1"/>
</dbReference>
<name>A0A1H8B791_9RHOB</name>
<keyword evidence="5" id="KW-0503">Monooxygenase</keyword>
<proteinExistence type="predicted"/>
<dbReference type="SUPFAM" id="SSF51905">
    <property type="entry name" value="FAD/NAD(P)-binding domain"/>
    <property type="match status" value="1"/>
</dbReference>
<dbReference type="SUPFAM" id="SSF54373">
    <property type="entry name" value="FAD-linked reductases, C-terminal domain"/>
    <property type="match status" value="1"/>
</dbReference>
<feature type="domain" description="FAD-binding" evidence="6">
    <location>
        <begin position="30"/>
        <end position="369"/>
    </location>
</feature>
<dbReference type="AlphaFoldDB" id="A0A1H8B791"/>
<accession>A0A1H8B791</accession>
<dbReference type="InterPro" id="IPR036188">
    <property type="entry name" value="FAD/NAD-bd_sf"/>
</dbReference>
<protein>
    <submittedName>
        <fullName evidence="7">Salicylate hydroxylase</fullName>
    </submittedName>
</protein>
<organism evidence="7 8">
    <name type="scientific">Gemmobacter aquatilis</name>
    <dbReference type="NCBI Taxonomy" id="933059"/>
    <lineage>
        <taxon>Bacteria</taxon>
        <taxon>Pseudomonadati</taxon>
        <taxon>Pseudomonadota</taxon>
        <taxon>Alphaproteobacteria</taxon>
        <taxon>Rhodobacterales</taxon>
        <taxon>Paracoccaceae</taxon>
        <taxon>Gemmobacter</taxon>
    </lineage>
</organism>
<evidence type="ECO:0000313" key="7">
    <source>
        <dbReference type="EMBL" id="SEM78810.1"/>
    </source>
</evidence>
<dbReference type="GO" id="GO:0004497">
    <property type="term" value="F:monooxygenase activity"/>
    <property type="evidence" value="ECO:0007669"/>
    <property type="project" value="UniProtKB-KW"/>
</dbReference>
<dbReference type="PANTHER" id="PTHR13789:SF318">
    <property type="entry name" value="GERANYLGERANYL DIPHOSPHATE REDUCTASE"/>
    <property type="match status" value="1"/>
</dbReference>
<evidence type="ECO:0000256" key="3">
    <source>
        <dbReference type="ARBA" id="ARBA00022827"/>
    </source>
</evidence>
<evidence type="ECO:0000313" key="8">
    <source>
        <dbReference type="Proteomes" id="UP000198761"/>
    </source>
</evidence>
<dbReference type="EMBL" id="FOCE01000002">
    <property type="protein sequence ID" value="SEM78810.1"/>
    <property type="molecule type" value="Genomic_DNA"/>
</dbReference>
<dbReference type="PANTHER" id="PTHR13789">
    <property type="entry name" value="MONOOXYGENASE"/>
    <property type="match status" value="1"/>
</dbReference>
<dbReference type="Pfam" id="PF01494">
    <property type="entry name" value="FAD_binding_3"/>
    <property type="match status" value="1"/>
</dbReference>
<evidence type="ECO:0000259" key="6">
    <source>
        <dbReference type="Pfam" id="PF01494"/>
    </source>
</evidence>
<keyword evidence="8" id="KW-1185">Reference proteome</keyword>
<keyword evidence="2" id="KW-0285">Flavoprotein</keyword>
<sequence length="420" mass="44480">MRRTVAQGYAGPQGPAFAFAGDGMRLNGAEITVLGAGVAGLALARALALKGAAVTVLEQAEAIREVGAGLQITPNGAAVLKALGLGPALEAASMRSRAVELRDGLDGDLVLRMDLARLRPAMGWHLLHRADLIEVLAAGARAAGVQVRLLQKVETVDLSGARPRLVTAQGAEMSPTLLIGADGLHSKLRGALNGMVAPFFTRQVAWRCLIPAEPDAAPVAEVHMGVGRHLVSYPLRGGTIRNIVAVEERNRWVEEGWNTQDDPMSLRLAFESFGPRVRGWLDQAAEVWLWGLFRHPVAQHWGRVLPEGAVAILGDAAHPTLPFLAQGANMALEDAWVLAETLEALGPTAEALAAYQAARAPRCARIVAAANGNARAYHLGSPLREVAHLGLRLGSKIAPAAPLKRFDWLHGFDVTAQPGV</sequence>
<dbReference type="InterPro" id="IPR050493">
    <property type="entry name" value="FAD-dep_Monooxygenase_BioMet"/>
</dbReference>
<evidence type="ECO:0000256" key="1">
    <source>
        <dbReference type="ARBA" id="ARBA00001974"/>
    </source>
</evidence>
<dbReference type="InterPro" id="IPR002938">
    <property type="entry name" value="FAD-bd"/>
</dbReference>
<dbReference type="Proteomes" id="UP000198761">
    <property type="component" value="Unassembled WGS sequence"/>
</dbReference>
<dbReference type="STRING" id="933059.SAMN04488103_10279"/>
<evidence type="ECO:0000256" key="2">
    <source>
        <dbReference type="ARBA" id="ARBA00022630"/>
    </source>
</evidence>
<reference evidence="7 8" key="1">
    <citation type="submission" date="2016-10" db="EMBL/GenBank/DDBJ databases">
        <authorList>
            <person name="de Groot N.N."/>
        </authorList>
    </citation>
    <scope>NUCLEOTIDE SEQUENCE [LARGE SCALE GENOMIC DNA]</scope>
    <source>
        <strain evidence="7 8">DSM 3857</strain>
    </source>
</reference>
<comment type="cofactor">
    <cofactor evidence="1">
        <name>FAD</name>
        <dbReference type="ChEBI" id="CHEBI:57692"/>
    </cofactor>
</comment>
<gene>
    <name evidence="7" type="ORF">SAMN04488103_10279</name>
</gene>
<evidence type="ECO:0000256" key="5">
    <source>
        <dbReference type="ARBA" id="ARBA00023033"/>
    </source>
</evidence>
<dbReference type="GO" id="GO:0071949">
    <property type="term" value="F:FAD binding"/>
    <property type="evidence" value="ECO:0007669"/>
    <property type="project" value="InterPro"/>
</dbReference>